<protein>
    <submittedName>
        <fullName evidence="3">Transglycosylase-like protein with SLT domain</fullName>
    </submittedName>
</protein>
<organism evidence="3 4">
    <name type="scientific">Umezawaea tangerina</name>
    <dbReference type="NCBI Taxonomy" id="84725"/>
    <lineage>
        <taxon>Bacteria</taxon>
        <taxon>Bacillati</taxon>
        <taxon>Actinomycetota</taxon>
        <taxon>Actinomycetes</taxon>
        <taxon>Pseudonocardiales</taxon>
        <taxon>Pseudonocardiaceae</taxon>
        <taxon>Umezawaea</taxon>
    </lineage>
</organism>
<name>A0A2T0TLE0_9PSEU</name>
<dbReference type="PANTHER" id="PTHR21525">
    <property type="entry name" value="MOTILE SPERM PROTEIN"/>
    <property type="match status" value="1"/>
</dbReference>
<dbReference type="Proteomes" id="UP000239494">
    <property type="component" value="Unassembled WGS sequence"/>
</dbReference>
<evidence type="ECO:0000259" key="2">
    <source>
        <dbReference type="Pfam" id="PF01464"/>
    </source>
</evidence>
<keyword evidence="4" id="KW-1185">Reference proteome</keyword>
<reference evidence="3 4" key="1">
    <citation type="submission" date="2018-03" db="EMBL/GenBank/DDBJ databases">
        <title>Genomic Encyclopedia of Archaeal and Bacterial Type Strains, Phase II (KMG-II): from individual species to whole genera.</title>
        <authorList>
            <person name="Goeker M."/>
        </authorList>
    </citation>
    <scope>NUCLEOTIDE SEQUENCE [LARGE SCALE GENOMIC DNA]</scope>
    <source>
        <strain evidence="3 4">DSM 44720</strain>
    </source>
</reference>
<dbReference type="Pfam" id="PF01464">
    <property type="entry name" value="SLT"/>
    <property type="match status" value="1"/>
</dbReference>
<evidence type="ECO:0000313" key="3">
    <source>
        <dbReference type="EMBL" id="PRY46530.1"/>
    </source>
</evidence>
<proteinExistence type="predicted"/>
<sequence length="264" mass="27978">MYTVAVQQAAAEAKKKPRRASHRVESDWAPLGTKVSAFVVAAGVLAGAAAAANAMTKSASVNPENGAMDFSSGSSGIHAQTASSKTVHIANPAAEVGRLLQLEKRPAIGYFQQAGKHAADTVENNRKAEEARLAREKADAGKSPHQREVEGWIREAIAILAANGTAIDESSVDEIYTIIQKESNGNPNAVNNWDSNAAKGTPSKGLMQTIDSTFMAHALPGHYDIFNPVDNIIAGVRYTYDRYGGFENHPGLKSINVGGGYQGY</sequence>
<dbReference type="AlphaFoldDB" id="A0A2T0TLE0"/>
<dbReference type="RefSeq" id="WP_425445719.1">
    <property type="nucleotide sequence ID" value="NZ_PVTF01000001.1"/>
</dbReference>
<dbReference type="EMBL" id="PVTF01000001">
    <property type="protein sequence ID" value="PRY46530.1"/>
    <property type="molecule type" value="Genomic_DNA"/>
</dbReference>
<comment type="caution">
    <text evidence="3">The sequence shown here is derived from an EMBL/GenBank/DDBJ whole genome shotgun (WGS) entry which is preliminary data.</text>
</comment>
<dbReference type="InterPro" id="IPR023346">
    <property type="entry name" value="Lysozyme-like_dom_sf"/>
</dbReference>
<gene>
    <name evidence="3" type="ORF">CLV43_101806</name>
</gene>
<dbReference type="PANTHER" id="PTHR21525:SF9">
    <property type="entry name" value="CHANNEL_COLICIN DOMAIN-CONTAINING PROTEIN"/>
    <property type="match status" value="1"/>
</dbReference>
<feature type="region of interest" description="Disordered" evidence="1">
    <location>
        <begin position="121"/>
        <end position="147"/>
    </location>
</feature>
<dbReference type="CDD" id="cd13402">
    <property type="entry name" value="LT_TF-like"/>
    <property type="match status" value="1"/>
</dbReference>
<accession>A0A2T0TLE0</accession>
<evidence type="ECO:0000256" key="1">
    <source>
        <dbReference type="SAM" id="MobiDB-lite"/>
    </source>
</evidence>
<dbReference type="Gene3D" id="1.10.530.10">
    <property type="match status" value="1"/>
</dbReference>
<evidence type="ECO:0000313" key="4">
    <source>
        <dbReference type="Proteomes" id="UP000239494"/>
    </source>
</evidence>
<dbReference type="InterPro" id="IPR008258">
    <property type="entry name" value="Transglycosylase_SLT_dom_1"/>
</dbReference>
<dbReference type="SUPFAM" id="SSF53955">
    <property type="entry name" value="Lysozyme-like"/>
    <property type="match status" value="1"/>
</dbReference>
<feature type="domain" description="Transglycosylase SLT" evidence="2">
    <location>
        <begin position="168"/>
        <end position="249"/>
    </location>
</feature>